<dbReference type="InterPro" id="IPR006201">
    <property type="entry name" value="Neur_channel"/>
</dbReference>
<evidence type="ECO:0000256" key="6">
    <source>
        <dbReference type="ARBA" id="ARBA00023136"/>
    </source>
</evidence>
<accession>A0A3P7JF22</accession>
<dbReference type="InterPro" id="IPR036734">
    <property type="entry name" value="Neur_chan_lig-bd_sf"/>
</dbReference>
<keyword evidence="11" id="KW-0732">Signal</keyword>
<evidence type="ECO:0000256" key="3">
    <source>
        <dbReference type="ARBA" id="ARBA00022692"/>
    </source>
</evidence>
<evidence type="ECO:0000256" key="9">
    <source>
        <dbReference type="ARBA" id="ARBA00023303"/>
    </source>
</evidence>
<evidence type="ECO:0000256" key="5">
    <source>
        <dbReference type="ARBA" id="ARBA00023065"/>
    </source>
</evidence>
<dbReference type="GO" id="GO:0004888">
    <property type="term" value="F:transmembrane signaling receptor activity"/>
    <property type="evidence" value="ECO:0007669"/>
    <property type="project" value="InterPro"/>
</dbReference>
<dbReference type="AlphaFoldDB" id="A0A3P7JF22"/>
<dbReference type="SUPFAM" id="SSF63712">
    <property type="entry name" value="Nicotinic receptor ligand binding domain-like"/>
    <property type="match status" value="1"/>
</dbReference>
<evidence type="ECO:0000256" key="7">
    <source>
        <dbReference type="ARBA" id="ARBA00023170"/>
    </source>
</evidence>
<evidence type="ECO:0000256" key="4">
    <source>
        <dbReference type="ARBA" id="ARBA00023018"/>
    </source>
</evidence>
<dbReference type="InterPro" id="IPR002394">
    <property type="entry name" value="Nicotinic_acetylcholine_rcpt"/>
</dbReference>
<keyword evidence="5" id="KW-0406">Ion transport</keyword>
<name>A0A3P7JF22_STRVU</name>
<dbReference type="OrthoDB" id="5975154at2759"/>
<keyword evidence="14" id="KW-1185">Reference proteome</keyword>
<evidence type="ECO:0000313" key="13">
    <source>
        <dbReference type="EMBL" id="VDM74677.1"/>
    </source>
</evidence>
<evidence type="ECO:0000256" key="10">
    <source>
        <dbReference type="ARBA" id="ARBA00034099"/>
    </source>
</evidence>
<evidence type="ECO:0000256" key="2">
    <source>
        <dbReference type="ARBA" id="ARBA00022475"/>
    </source>
</evidence>
<dbReference type="InterPro" id="IPR006202">
    <property type="entry name" value="Neur_chan_lig-bd"/>
</dbReference>
<comment type="subcellular location">
    <subcellularLocation>
        <location evidence="10">Synaptic cell membrane</location>
        <topology evidence="10">Multi-pass membrane protein</topology>
    </subcellularLocation>
</comment>
<feature type="domain" description="Neurotransmitter-gated ion-channel ligand-binding" evidence="12">
    <location>
        <begin position="106"/>
        <end position="199"/>
    </location>
</feature>
<dbReference type="PRINTS" id="PR00254">
    <property type="entry name" value="NICOTINICR"/>
</dbReference>
<keyword evidence="7" id="KW-0675">Receptor</keyword>
<keyword evidence="9" id="KW-0407">Ion channel</keyword>
<feature type="chain" id="PRO_5018155442" description="Neurotransmitter-gated ion-channel ligand-binding domain-containing protein" evidence="11">
    <location>
        <begin position="21"/>
        <end position="199"/>
    </location>
</feature>
<dbReference type="Pfam" id="PF02931">
    <property type="entry name" value="Neur_chan_LBD"/>
    <property type="match status" value="1"/>
</dbReference>
<organism evidence="13 14">
    <name type="scientific">Strongylus vulgaris</name>
    <name type="common">Blood worm</name>
    <dbReference type="NCBI Taxonomy" id="40348"/>
    <lineage>
        <taxon>Eukaryota</taxon>
        <taxon>Metazoa</taxon>
        <taxon>Ecdysozoa</taxon>
        <taxon>Nematoda</taxon>
        <taxon>Chromadorea</taxon>
        <taxon>Rhabditida</taxon>
        <taxon>Rhabditina</taxon>
        <taxon>Rhabditomorpha</taxon>
        <taxon>Strongyloidea</taxon>
        <taxon>Strongylidae</taxon>
        <taxon>Strongylus</taxon>
    </lineage>
</organism>
<keyword evidence="8" id="KW-1071">Ligand-gated ion channel</keyword>
<sequence length="199" mass="22910">MILLLLPTTVSLLMLGSLNGSEQDFDRGKSARMSFLKISLNKEAIGVHFLSDDENSSTFTSEENSKAVRLPHNSPNGISALSTTPELNEDMLLQLLQMKQATDSTEERLYRSLLSPSIYEKDVRPTTHHSKPTNVTFGFLLNQIVEMDERNQVLTTRSWLNINWIDQRLIWNHTQWEGIKTIYVPHYRLWKPDIILVNK</sequence>
<evidence type="ECO:0000256" key="8">
    <source>
        <dbReference type="ARBA" id="ARBA00023286"/>
    </source>
</evidence>
<dbReference type="GO" id="GO:0022848">
    <property type="term" value="F:acetylcholine-gated monoatomic cation-selective channel activity"/>
    <property type="evidence" value="ECO:0007669"/>
    <property type="project" value="InterPro"/>
</dbReference>
<keyword evidence="2" id="KW-1003">Cell membrane</keyword>
<dbReference type="Proteomes" id="UP000270094">
    <property type="component" value="Unassembled WGS sequence"/>
</dbReference>
<dbReference type="EMBL" id="UYYB01094578">
    <property type="protein sequence ID" value="VDM74677.1"/>
    <property type="molecule type" value="Genomic_DNA"/>
</dbReference>
<feature type="signal peptide" evidence="11">
    <location>
        <begin position="1"/>
        <end position="20"/>
    </location>
</feature>
<evidence type="ECO:0000313" key="14">
    <source>
        <dbReference type="Proteomes" id="UP000270094"/>
    </source>
</evidence>
<keyword evidence="6" id="KW-0472">Membrane</keyword>
<evidence type="ECO:0000256" key="11">
    <source>
        <dbReference type="SAM" id="SignalP"/>
    </source>
</evidence>
<evidence type="ECO:0000256" key="1">
    <source>
        <dbReference type="ARBA" id="ARBA00022448"/>
    </source>
</evidence>
<protein>
    <recommendedName>
        <fullName evidence="12">Neurotransmitter-gated ion-channel ligand-binding domain-containing protein</fullName>
    </recommendedName>
</protein>
<evidence type="ECO:0000259" key="12">
    <source>
        <dbReference type="Pfam" id="PF02931"/>
    </source>
</evidence>
<keyword evidence="3" id="KW-0812">Transmembrane</keyword>
<gene>
    <name evidence="13" type="ORF">SVUK_LOCUS9675</name>
</gene>
<dbReference type="GO" id="GO:0045211">
    <property type="term" value="C:postsynaptic membrane"/>
    <property type="evidence" value="ECO:0007669"/>
    <property type="project" value="InterPro"/>
</dbReference>
<dbReference type="Gene3D" id="2.70.170.10">
    <property type="entry name" value="Neurotransmitter-gated ion-channel ligand-binding domain"/>
    <property type="match status" value="1"/>
</dbReference>
<keyword evidence="1" id="KW-0813">Transport</keyword>
<proteinExistence type="predicted"/>
<keyword evidence="4" id="KW-0770">Synapse</keyword>
<reference evidence="13 14" key="1">
    <citation type="submission" date="2018-11" db="EMBL/GenBank/DDBJ databases">
        <authorList>
            <consortium name="Pathogen Informatics"/>
        </authorList>
    </citation>
    <scope>NUCLEOTIDE SEQUENCE [LARGE SCALE GENOMIC DNA]</scope>
</reference>
<dbReference type="PANTHER" id="PTHR18945">
    <property type="entry name" value="NEUROTRANSMITTER GATED ION CHANNEL"/>
    <property type="match status" value="1"/>
</dbReference>